<evidence type="ECO:0000256" key="3">
    <source>
        <dbReference type="ARBA" id="ARBA00022741"/>
    </source>
</evidence>
<accession>A0A1R0FBI6</accession>
<keyword evidence="3 8" id="KW-0547">Nucleotide-binding</keyword>
<dbReference type="CDD" id="cd04164">
    <property type="entry name" value="trmE"/>
    <property type="match status" value="1"/>
</dbReference>
<feature type="binding site" evidence="8">
    <location>
        <begin position="243"/>
        <end position="249"/>
    </location>
    <ligand>
        <name>GTP</name>
        <dbReference type="ChEBI" id="CHEBI:37565"/>
    </ligand>
</feature>
<feature type="binding site" evidence="8">
    <location>
        <begin position="268"/>
        <end position="271"/>
    </location>
    <ligand>
        <name>GTP</name>
        <dbReference type="ChEBI" id="CHEBI:37565"/>
    </ligand>
</feature>
<dbReference type="FunFam" id="3.30.1360.120:FF:000007">
    <property type="entry name" value="tRNA modification GTPase GTPBP3, mitochondrial"/>
    <property type="match status" value="1"/>
</dbReference>
<proteinExistence type="inferred from homology"/>
<dbReference type="OrthoDB" id="9805918at2"/>
<dbReference type="HAMAP" id="MF_00379">
    <property type="entry name" value="GTPase_MnmE"/>
    <property type="match status" value="1"/>
</dbReference>
<feature type="binding site" evidence="8">
    <location>
        <position position="20"/>
    </location>
    <ligand>
        <name>(6S)-5-formyl-5,6,7,8-tetrahydrofolate</name>
        <dbReference type="ChEBI" id="CHEBI:57457"/>
    </ligand>
</feature>
<dbReference type="Proteomes" id="UP000187344">
    <property type="component" value="Unassembled WGS sequence"/>
</dbReference>
<evidence type="ECO:0000256" key="1">
    <source>
        <dbReference type="ARBA" id="ARBA00011043"/>
    </source>
</evidence>
<dbReference type="EC" id="3.6.-.-" evidence="8"/>
<dbReference type="GO" id="GO:0002098">
    <property type="term" value="P:tRNA wobble uridine modification"/>
    <property type="evidence" value="ECO:0007669"/>
    <property type="project" value="TreeGrafter"/>
</dbReference>
<keyword evidence="7 8" id="KW-0342">GTP-binding</keyword>
<dbReference type="GO" id="GO:0046872">
    <property type="term" value="F:metal ion binding"/>
    <property type="evidence" value="ECO:0007669"/>
    <property type="project" value="UniProtKB-KW"/>
</dbReference>
<feature type="domain" description="TrmE-type G" evidence="10">
    <location>
        <begin position="214"/>
        <end position="359"/>
    </location>
</feature>
<dbReference type="Gene3D" id="3.30.1360.120">
    <property type="entry name" value="Probable tRNA modification gtpase trme, domain 1"/>
    <property type="match status" value="1"/>
</dbReference>
<dbReference type="Pfam" id="PF10396">
    <property type="entry name" value="TrmE_N"/>
    <property type="match status" value="1"/>
</dbReference>
<dbReference type="CDD" id="cd14858">
    <property type="entry name" value="TrmE_N"/>
    <property type="match status" value="1"/>
</dbReference>
<dbReference type="InterPro" id="IPR004520">
    <property type="entry name" value="GTPase_MnmE"/>
</dbReference>
<dbReference type="NCBIfam" id="TIGR00450">
    <property type="entry name" value="mnmE_trmE_thdF"/>
    <property type="match status" value="1"/>
</dbReference>
<evidence type="ECO:0000256" key="8">
    <source>
        <dbReference type="HAMAP-Rule" id="MF_00379"/>
    </source>
</evidence>
<dbReference type="EMBL" id="LXYT01000001">
    <property type="protein sequence ID" value="OLY44351.1"/>
    <property type="molecule type" value="Genomic_DNA"/>
</dbReference>
<comment type="subunit">
    <text evidence="8">Homodimer. Heterotetramer of two MnmE and two MnmG subunits.</text>
</comment>
<evidence type="ECO:0000256" key="7">
    <source>
        <dbReference type="ARBA" id="ARBA00023134"/>
    </source>
</evidence>
<comment type="cofactor">
    <cofactor evidence="8">
        <name>K(+)</name>
        <dbReference type="ChEBI" id="CHEBI:29103"/>
    </cofactor>
    <text evidence="8">Binds 1 potassium ion per subunit.</text>
</comment>
<dbReference type="InterPro" id="IPR005225">
    <property type="entry name" value="Small_GTP-bd"/>
</dbReference>
<dbReference type="GO" id="GO:0003924">
    <property type="term" value="F:GTPase activity"/>
    <property type="evidence" value="ECO:0007669"/>
    <property type="project" value="UniProtKB-UniRule"/>
</dbReference>
<feature type="binding site" evidence="8">
    <location>
        <position position="435"/>
    </location>
    <ligand>
        <name>(6S)-5-formyl-5,6,7,8-tetrahydrofolate</name>
        <dbReference type="ChEBI" id="CHEBI:57457"/>
    </ligand>
</feature>
<keyword evidence="12" id="KW-1185">Reference proteome</keyword>
<dbReference type="PROSITE" id="PS51709">
    <property type="entry name" value="G_TRME"/>
    <property type="match status" value="1"/>
</dbReference>
<comment type="caution">
    <text evidence="8">Lacks conserved residue(s) required for the propagation of feature annotation.</text>
</comment>
<feature type="binding site" evidence="8">
    <location>
        <begin position="224"/>
        <end position="229"/>
    </location>
    <ligand>
        <name>GTP</name>
        <dbReference type="ChEBI" id="CHEBI:37565"/>
    </ligand>
</feature>
<reference evidence="11 12" key="1">
    <citation type="submission" date="2016-12" db="EMBL/GenBank/DDBJ databases">
        <title>Comparative genomics of Bartonella apis.</title>
        <authorList>
            <person name="Engel P."/>
        </authorList>
    </citation>
    <scope>NUCLEOTIDE SEQUENCE [LARGE SCALE GENOMIC DNA]</scope>
    <source>
        <strain evidence="11 12">PEB0149</strain>
    </source>
</reference>
<dbReference type="SUPFAM" id="SSF52540">
    <property type="entry name" value="P-loop containing nucleoside triphosphate hydrolases"/>
    <property type="match status" value="1"/>
</dbReference>
<feature type="binding site" evidence="8">
    <location>
        <position position="249"/>
    </location>
    <ligand>
        <name>Mg(2+)</name>
        <dbReference type="ChEBI" id="CHEBI:18420"/>
    </ligand>
</feature>
<dbReference type="Pfam" id="PF12631">
    <property type="entry name" value="MnmE_helical"/>
    <property type="match status" value="1"/>
</dbReference>
<comment type="caution">
    <text evidence="11">The sequence shown here is derived from an EMBL/GenBank/DDBJ whole genome shotgun (WGS) entry which is preliminary data.</text>
</comment>
<dbReference type="GO" id="GO:0030488">
    <property type="term" value="P:tRNA methylation"/>
    <property type="evidence" value="ECO:0007669"/>
    <property type="project" value="TreeGrafter"/>
</dbReference>
<dbReference type="InterPro" id="IPR018948">
    <property type="entry name" value="GTP-bd_TrmE_N"/>
</dbReference>
<evidence type="ECO:0000256" key="4">
    <source>
        <dbReference type="ARBA" id="ARBA00022801"/>
    </source>
</evidence>
<comment type="function">
    <text evidence="8">Exhibits a very high intrinsic GTPase hydrolysis rate. Involved in the addition of a carboxymethylaminomethyl (cmnm) group at the wobble position (U34) of certain tRNAs, forming tRNA-cmnm(5)s(2)U34.</text>
</comment>
<dbReference type="InterPro" id="IPR027417">
    <property type="entry name" value="P-loop_NTPase"/>
</dbReference>
<evidence type="ECO:0000313" key="12">
    <source>
        <dbReference type="Proteomes" id="UP000187344"/>
    </source>
</evidence>
<feature type="binding site" evidence="8">
    <location>
        <position position="77"/>
    </location>
    <ligand>
        <name>(6S)-5-formyl-5,6,7,8-tetrahydrofolate</name>
        <dbReference type="ChEBI" id="CHEBI:57457"/>
    </ligand>
</feature>
<dbReference type="NCBIfam" id="TIGR00231">
    <property type="entry name" value="small_GTP"/>
    <property type="match status" value="1"/>
</dbReference>
<dbReference type="RefSeq" id="WP_075869494.1">
    <property type="nucleotide sequence ID" value="NZ_CALYQA010000002.1"/>
</dbReference>
<dbReference type="InterPro" id="IPR006073">
    <property type="entry name" value="GTP-bd"/>
</dbReference>
<dbReference type="Gene3D" id="3.40.50.300">
    <property type="entry name" value="P-loop containing nucleotide triphosphate hydrolases"/>
    <property type="match status" value="1"/>
</dbReference>
<evidence type="ECO:0000256" key="6">
    <source>
        <dbReference type="ARBA" id="ARBA00022958"/>
    </source>
</evidence>
<name>A0A1R0FBI6_9HYPH</name>
<dbReference type="InterPro" id="IPR027266">
    <property type="entry name" value="TrmE/GcvT-like"/>
</dbReference>
<keyword evidence="5 8" id="KW-0460">Magnesium</keyword>
<dbReference type="InterPro" id="IPR031168">
    <property type="entry name" value="G_TrmE"/>
</dbReference>
<dbReference type="InterPro" id="IPR025867">
    <property type="entry name" value="MnmE_helical"/>
</dbReference>
<dbReference type="Gene3D" id="1.20.120.430">
    <property type="entry name" value="tRNA modification GTPase MnmE domain 2"/>
    <property type="match status" value="1"/>
</dbReference>
<evidence type="ECO:0000256" key="5">
    <source>
        <dbReference type="ARBA" id="ARBA00022842"/>
    </source>
</evidence>
<keyword evidence="2 8" id="KW-0819">tRNA processing</keyword>
<dbReference type="NCBIfam" id="NF003661">
    <property type="entry name" value="PRK05291.1-3"/>
    <property type="match status" value="1"/>
</dbReference>
<protein>
    <recommendedName>
        <fullName evidence="8">tRNA modification GTPase MnmE</fullName>
        <ecNumber evidence="8">3.6.-.-</ecNumber>
    </recommendedName>
</protein>
<dbReference type="PANTHER" id="PTHR42714">
    <property type="entry name" value="TRNA MODIFICATION GTPASE GTPBP3"/>
    <property type="match status" value="1"/>
</dbReference>
<keyword evidence="8" id="KW-0963">Cytoplasm</keyword>
<keyword evidence="8" id="KW-0479">Metal-binding</keyword>
<dbReference type="InterPro" id="IPR027368">
    <property type="entry name" value="MnmE_dom2"/>
</dbReference>
<keyword evidence="6 8" id="KW-0630">Potassium</keyword>
<evidence type="ECO:0000256" key="2">
    <source>
        <dbReference type="ARBA" id="ARBA00022694"/>
    </source>
</evidence>
<dbReference type="Pfam" id="PF01926">
    <property type="entry name" value="MMR_HSR1"/>
    <property type="match status" value="1"/>
</dbReference>
<organism evidence="11 12">
    <name type="scientific">Bartonella apis</name>
    <dbReference type="NCBI Taxonomy" id="1686310"/>
    <lineage>
        <taxon>Bacteria</taxon>
        <taxon>Pseudomonadati</taxon>
        <taxon>Pseudomonadota</taxon>
        <taxon>Alphaproteobacteria</taxon>
        <taxon>Hyphomicrobiales</taxon>
        <taxon>Bartonellaceae</taxon>
        <taxon>Bartonella</taxon>
    </lineage>
</organism>
<evidence type="ECO:0000259" key="10">
    <source>
        <dbReference type="PROSITE" id="PS51709"/>
    </source>
</evidence>
<keyword evidence="4 8" id="KW-0378">Hydrolase</keyword>
<dbReference type="AlphaFoldDB" id="A0A1R0FBI6"/>
<sequence length="435" mass="47665">MDTIFALSSGKLPSGLAVIRVSGNMTKAIVKTLLGRIPTPRVMTYGKLVSQDDDFLDSALTVFFPSPHSFTGEDCAEFHLHGGKAVVERFLNELAKFDSCRLAEPGEFSRRAFFNGKLDLTEAEGLADLIEAETESQRRLAIMGASGKLATLYRQWRSDLIKARAMIEAELDFSDEEDVPGSVSDIVWNNLRALSHSIADFIEKSERVASMRDGIKIVIAGAPNAGKSSIINKLVGFNVAIVTDEAGTTRDALETRIVIDGYPILLTDTAGLRETDNKVEKLGIEVAYDRVKDADLVLVVDDLAHPLPIELPETDAEIWHIGNKCDLVNGSPEEWPIQFSTKTGEGFDSFVKAIASFCSNFSYDVGEVVTARKRQLTLLKTAVSEIDNAVQHSNRDLSLRAEHLRLAADSLGRITGDIDVEDILDVIFSQFCIGK</sequence>
<gene>
    <name evidence="8" type="primary">mnmE</name>
    <name evidence="8" type="synonym">trmE</name>
    <name evidence="11" type="ORF">PEB0149_018200</name>
</gene>
<evidence type="ECO:0000313" key="11">
    <source>
        <dbReference type="EMBL" id="OLY44351.1"/>
    </source>
</evidence>
<evidence type="ECO:0000256" key="9">
    <source>
        <dbReference type="RuleBase" id="RU003313"/>
    </source>
</evidence>
<dbReference type="GO" id="GO:0005525">
    <property type="term" value="F:GTP binding"/>
    <property type="evidence" value="ECO:0007669"/>
    <property type="project" value="UniProtKB-UniRule"/>
</dbReference>
<dbReference type="PANTHER" id="PTHR42714:SF2">
    <property type="entry name" value="TRNA MODIFICATION GTPASE GTPBP3, MITOCHONDRIAL"/>
    <property type="match status" value="1"/>
</dbReference>
<dbReference type="GO" id="GO:0005737">
    <property type="term" value="C:cytoplasm"/>
    <property type="evidence" value="ECO:0007669"/>
    <property type="project" value="UniProtKB-SubCell"/>
</dbReference>
<comment type="subcellular location">
    <subcellularLocation>
        <location evidence="8">Cytoplasm</location>
    </subcellularLocation>
</comment>
<comment type="similarity">
    <text evidence="1 8 9">Belongs to the TRAFAC class TrmE-Era-EngA-EngB-Septin-like GTPase superfamily. TrmE GTPase family.</text>
</comment>
<feature type="binding site" evidence="8">
    <location>
        <position position="117"/>
    </location>
    <ligand>
        <name>(6S)-5-formyl-5,6,7,8-tetrahydrofolate</name>
        <dbReference type="ChEBI" id="CHEBI:57457"/>
    </ligand>
</feature>
<dbReference type="SUPFAM" id="SSF116878">
    <property type="entry name" value="TrmE connector domain"/>
    <property type="match status" value="1"/>
</dbReference>
<feature type="binding site" evidence="8">
    <location>
        <position position="228"/>
    </location>
    <ligand>
        <name>Mg(2+)</name>
        <dbReference type="ChEBI" id="CHEBI:18420"/>
    </ligand>
</feature>